<evidence type="ECO:0000313" key="2">
    <source>
        <dbReference type="Proteomes" id="UP000322940"/>
    </source>
</evidence>
<gene>
    <name evidence="1" type="ORF">F2Y10_14015</name>
</gene>
<evidence type="ECO:0008006" key="3">
    <source>
        <dbReference type="Google" id="ProtNLM"/>
    </source>
</evidence>
<evidence type="ECO:0000313" key="1">
    <source>
        <dbReference type="EMBL" id="KAA2376137.1"/>
    </source>
</evidence>
<protein>
    <recommendedName>
        <fullName evidence="3">Fibronectin type III domain-containing protein</fullName>
    </recommendedName>
</protein>
<dbReference type="Gene3D" id="2.60.40.10">
    <property type="entry name" value="Immunoglobulins"/>
    <property type="match status" value="1"/>
</dbReference>
<dbReference type="InterPro" id="IPR013783">
    <property type="entry name" value="Ig-like_fold"/>
</dbReference>
<accession>A0A5B3H5I8</accession>
<proteinExistence type="predicted"/>
<dbReference type="EMBL" id="VVXH01000017">
    <property type="protein sequence ID" value="KAA2376137.1"/>
    <property type="molecule type" value="Genomic_DNA"/>
</dbReference>
<comment type="caution">
    <text evidence="1">The sequence shown here is derived from an EMBL/GenBank/DDBJ whole genome shotgun (WGS) entry which is preliminary data.</text>
</comment>
<reference evidence="1 2" key="1">
    <citation type="journal article" date="2019" name="Nat. Med.">
        <title>A library of human gut bacterial isolates paired with longitudinal multiomics data enables mechanistic microbiome research.</title>
        <authorList>
            <person name="Poyet M."/>
            <person name="Groussin M."/>
            <person name="Gibbons S.M."/>
            <person name="Avila-Pacheco J."/>
            <person name="Jiang X."/>
            <person name="Kearney S.M."/>
            <person name="Perrotta A.R."/>
            <person name="Berdy B."/>
            <person name="Zhao S."/>
            <person name="Lieberman T.D."/>
            <person name="Swanson P.K."/>
            <person name="Smith M."/>
            <person name="Roesemann S."/>
            <person name="Alexander J.E."/>
            <person name="Rich S.A."/>
            <person name="Livny J."/>
            <person name="Vlamakis H."/>
            <person name="Clish C."/>
            <person name="Bullock K."/>
            <person name="Deik A."/>
            <person name="Scott J."/>
            <person name="Pierce K.A."/>
            <person name="Xavier R.J."/>
            <person name="Alm E.J."/>
        </authorList>
    </citation>
    <scope>NUCLEOTIDE SEQUENCE [LARGE SCALE GENOMIC DNA]</scope>
    <source>
        <strain evidence="1 2">BIOML-A266</strain>
    </source>
</reference>
<dbReference type="RefSeq" id="WP_130065734.1">
    <property type="nucleotide sequence ID" value="NZ_JAHOOA010000012.1"/>
</dbReference>
<organism evidence="1 2">
    <name type="scientific">Alistipes onderdonkii</name>
    <dbReference type="NCBI Taxonomy" id="328813"/>
    <lineage>
        <taxon>Bacteria</taxon>
        <taxon>Pseudomonadati</taxon>
        <taxon>Bacteroidota</taxon>
        <taxon>Bacteroidia</taxon>
        <taxon>Bacteroidales</taxon>
        <taxon>Rikenellaceae</taxon>
        <taxon>Alistipes</taxon>
    </lineage>
</organism>
<name>A0A5B3H5I8_9BACT</name>
<dbReference type="AlphaFoldDB" id="A0A5B3H5I8"/>
<sequence>MKKLLPLLFLLLPVGCEVLEEDISHDRVPVVAPADKVSVAAGTVDFRWAAVEYATGYEFTAVSPSFAAAGRVVADTVIRADTLARRFGCRLSLPAGEYEWCVTGFNGGYKTPSEIRSLTVLPAEEPQEPSQSE</sequence>
<dbReference type="Proteomes" id="UP000322940">
    <property type="component" value="Unassembled WGS sequence"/>
</dbReference>